<name>A0A1X6YH08_9RHOB</name>
<sequence length="143" mass="15784">MLDRLAARIAACLALCLALMLPAPATAQERPRDPDIEAVIEGQMEAFRDGDVTGAFDFAAPGIRSIFRTPEVFGQMVERGYPMVWQPGEVTFGALRERDGGLWQKVYVRDDTGALHVLDYEMRMIGDGWRIGGVQILEESLAA</sequence>
<dbReference type="OrthoDB" id="9130422at2"/>
<proteinExistence type="predicted"/>
<dbReference type="EMBL" id="FWFK01000001">
    <property type="protein sequence ID" value="SLN20768.1"/>
    <property type="molecule type" value="Genomic_DNA"/>
</dbReference>
<dbReference type="RefSeq" id="WP_085790472.1">
    <property type="nucleotide sequence ID" value="NZ_FWFK01000001.1"/>
</dbReference>
<accession>A0A1X6YH08</accession>
<evidence type="ECO:0008006" key="4">
    <source>
        <dbReference type="Google" id="ProtNLM"/>
    </source>
</evidence>
<dbReference type="InterPro" id="IPR032347">
    <property type="entry name" value="DUF4864"/>
</dbReference>
<gene>
    <name evidence="2" type="ORF">ROJ8625_00753</name>
</gene>
<protein>
    <recommendedName>
        <fullName evidence="4">DUF4864 domain-containing protein</fullName>
    </recommendedName>
</protein>
<evidence type="ECO:0000256" key="1">
    <source>
        <dbReference type="SAM" id="SignalP"/>
    </source>
</evidence>
<evidence type="ECO:0000313" key="2">
    <source>
        <dbReference type="EMBL" id="SLN20768.1"/>
    </source>
</evidence>
<feature type="signal peptide" evidence="1">
    <location>
        <begin position="1"/>
        <end position="27"/>
    </location>
</feature>
<evidence type="ECO:0000313" key="3">
    <source>
        <dbReference type="Proteomes" id="UP000193570"/>
    </source>
</evidence>
<dbReference type="AlphaFoldDB" id="A0A1X6YH08"/>
<keyword evidence="3" id="KW-1185">Reference proteome</keyword>
<feature type="chain" id="PRO_5012823914" description="DUF4864 domain-containing protein" evidence="1">
    <location>
        <begin position="28"/>
        <end position="143"/>
    </location>
</feature>
<keyword evidence="1" id="KW-0732">Signal</keyword>
<reference evidence="2 3" key="1">
    <citation type="submission" date="2017-03" db="EMBL/GenBank/DDBJ databases">
        <authorList>
            <person name="Afonso C.L."/>
            <person name="Miller P.J."/>
            <person name="Scott M.A."/>
            <person name="Spackman E."/>
            <person name="Goraichik I."/>
            <person name="Dimitrov K.M."/>
            <person name="Suarez D.L."/>
            <person name="Swayne D.E."/>
        </authorList>
    </citation>
    <scope>NUCLEOTIDE SEQUENCE [LARGE SCALE GENOMIC DNA]</scope>
    <source>
        <strain evidence="2 3">CECT 8625</strain>
    </source>
</reference>
<organism evidence="2 3">
    <name type="scientific">Roseivivax jejudonensis</name>
    <dbReference type="NCBI Taxonomy" id="1529041"/>
    <lineage>
        <taxon>Bacteria</taxon>
        <taxon>Pseudomonadati</taxon>
        <taxon>Pseudomonadota</taxon>
        <taxon>Alphaproteobacteria</taxon>
        <taxon>Rhodobacterales</taxon>
        <taxon>Roseobacteraceae</taxon>
        <taxon>Roseivivax</taxon>
    </lineage>
</organism>
<dbReference type="Proteomes" id="UP000193570">
    <property type="component" value="Unassembled WGS sequence"/>
</dbReference>
<dbReference type="Pfam" id="PF16156">
    <property type="entry name" value="DUF4864"/>
    <property type="match status" value="1"/>
</dbReference>